<organism evidence="1">
    <name type="scientific">uncultured Caudovirales phage</name>
    <dbReference type="NCBI Taxonomy" id="2100421"/>
    <lineage>
        <taxon>Viruses</taxon>
        <taxon>Duplodnaviria</taxon>
        <taxon>Heunggongvirae</taxon>
        <taxon>Uroviricota</taxon>
        <taxon>Caudoviricetes</taxon>
        <taxon>Peduoviridae</taxon>
        <taxon>Maltschvirus</taxon>
        <taxon>Maltschvirus maltsch</taxon>
    </lineage>
</organism>
<proteinExistence type="predicted"/>
<protein>
    <submittedName>
        <fullName evidence="1">Uncharacterized protein</fullName>
    </submittedName>
</protein>
<sequence>MPNYDFKNKETGEIVEYTMSYTKLDEFLEQNPNLERYHTAEHLPVMSDGSRMSVPGIGQPDARFEREIIGRIKEKVAGNTVKDTHKTKMPREW</sequence>
<gene>
    <name evidence="1" type="ORF">UFOVP250_41</name>
</gene>
<accession>A0A6J5LHS7</accession>
<reference evidence="1" key="1">
    <citation type="submission" date="2020-04" db="EMBL/GenBank/DDBJ databases">
        <authorList>
            <person name="Chiriac C."/>
            <person name="Salcher M."/>
            <person name="Ghai R."/>
            <person name="Kavagutti S V."/>
        </authorList>
    </citation>
    <scope>NUCLEOTIDE SEQUENCE</scope>
</reference>
<dbReference type="EMBL" id="LR796270">
    <property type="protein sequence ID" value="CAB4133112.1"/>
    <property type="molecule type" value="Genomic_DNA"/>
</dbReference>
<name>A0A6J5LHS7_9CAUD</name>
<evidence type="ECO:0000313" key="1">
    <source>
        <dbReference type="EMBL" id="CAB4133112.1"/>
    </source>
</evidence>